<organism evidence="3 4">
    <name type="scientific">Megalops atlanticus</name>
    <name type="common">Tarpon</name>
    <name type="synonym">Clupea gigantea</name>
    <dbReference type="NCBI Taxonomy" id="7932"/>
    <lineage>
        <taxon>Eukaryota</taxon>
        <taxon>Metazoa</taxon>
        <taxon>Chordata</taxon>
        <taxon>Craniata</taxon>
        <taxon>Vertebrata</taxon>
        <taxon>Euteleostomi</taxon>
        <taxon>Actinopterygii</taxon>
        <taxon>Neopterygii</taxon>
        <taxon>Teleostei</taxon>
        <taxon>Elopiformes</taxon>
        <taxon>Megalopidae</taxon>
        <taxon>Megalops</taxon>
    </lineage>
</organism>
<dbReference type="InterPro" id="IPR045860">
    <property type="entry name" value="Snake_toxin-like_sf"/>
</dbReference>
<accession>A0A9D3Q6M0</accession>
<dbReference type="Pfam" id="PF00087">
    <property type="entry name" value="Toxin_TOLIP"/>
    <property type="match status" value="1"/>
</dbReference>
<keyword evidence="4" id="KW-1185">Reference proteome</keyword>
<protein>
    <recommendedName>
        <fullName evidence="2">Snake toxin/toxin-like domain-containing protein</fullName>
    </recommendedName>
</protein>
<feature type="domain" description="Snake toxin/toxin-like" evidence="2">
    <location>
        <begin position="31"/>
        <end position="99"/>
    </location>
</feature>
<evidence type="ECO:0000313" key="3">
    <source>
        <dbReference type="EMBL" id="KAG7476387.1"/>
    </source>
</evidence>
<gene>
    <name evidence="3" type="ORF">MATL_G00082340</name>
</gene>
<dbReference type="SUPFAM" id="SSF57302">
    <property type="entry name" value="Snake toxin-like"/>
    <property type="match status" value="1"/>
</dbReference>
<keyword evidence="1" id="KW-0732">Signal</keyword>
<dbReference type="Gene3D" id="2.10.60.10">
    <property type="entry name" value="CD59"/>
    <property type="match status" value="1"/>
</dbReference>
<dbReference type="InterPro" id="IPR035076">
    <property type="entry name" value="Toxin/TOLIP"/>
</dbReference>
<dbReference type="Proteomes" id="UP001046870">
    <property type="component" value="Chromosome 6"/>
</dbReference>
<comment type="caution">
    <text evidence="3">The sequence shown here is derived from an EMBL/GenBank/DDBJ whole genome shotgun (WGS) entry which is preliminary data.</text>
</comment>
<feature type="signal peptide" evidence="1">
    <location>
        <begin position="1"/>
        <end position="22"/>
    </location>
</feature>
<evidence type="ECO:0000313" key="4">
    <source>
        <dbReference type="Proteomes" id="UP001046870"/>
    </source>
</evidence>
<name>A0A9D3Q6M0_MEGAT</name>
<dbReference type="AlphaFoldDB" id="A0A9D3Q6M0"/>
<evidence type="ECO:0000259" key="2">
    <source>
        <dbReference type="Pfam" id="PF00087"/>
    </source>
</evidence>
<proteinExistence type="predicted"/>
<reference evidence="3" key="1">
    <citation type="submission" date="2021-01" db="EMBL/GenBank/DDBJ databases">
        <authorList>
            <person name="Zahm M."/>
            <person name="Roques C."/>
            <person name="Cabau C."/>
            <person name="Klopp C."/>
            <person name="Donnadieu C."/>
            <person name="Jouanno E."/>
            <person name="Lampietro C."/>
            <person name="Louis A."/>
            <person name="Herpin A."/>
            <person name="Echchiki A."/>
            <person name="Berthelot C."/>
            <person name="Parey E."/>
            <person name="Roest-Crollius H."/>
            <person name="Braasch I."/>
            <person name="Postlethwait J."/>
            <person name="Bobe J."/>
            <person name="Montfort J."/>
            <person name="Bouchez O."/>
            <person name="Begum T."/>
            <person name="Mejri S."/>
            <person name="Adams A."/>
            <person name="Chen W.-J."/>
            <person name="Guiguen Y."/>
        </authorList>
    </citation>
    <scope>NUCLEOTIDE SEQUENCE</scope>
    <source>
        <strain evidence="3">YG-15Mar2019-1</strain>
        <tissue evidence="3">Brain</tissue>
    </source>
</reference>
<sequence>MGPQPGIGPGPLLLSLRAAVFCCSVCKNEPLRCYTCAASSEEECGLQGSSVCPQFADACSTITGPGTVIKSCSYKSFCARADDGNPDIKMECCFTENCNGPHQAHSHGGPHNAASTLGSSPALSLWVLLAWLGAGRL</sequence>
<dbReference type="EMBL" id="JAFDVH010000006">
    <property type="protein sequence ID" value="KAG7476387.1"/>
    <property type="molecule type" value="Genomic_DNA"/>
</dbReference>
<feature type="chain" id="PRO_5038624377" description="Snake toxin/toxin-like domain-containing protein" evidence="1">
    <location>
        <begin position="23"/>
        <end position="137"/>
    </location>
</feature>
<dbReference type="OrthoDB" id="6337383at2759"/>
<evidence type="ECO:0000256" key="1">
    <source>
        <dbReference type="SAM" id="SignalP"/>
    </source>
</evidence>
<dbReference type="CDD" id="cd23553">
    <property type="entry name" value="TFP_LU_ECD_Ly6PGE"/>
    <property type="match status" value="1"/>
</dbReference>